<dbReference type="AlphaFoldDB" id="A0AAD4MNM7"/>
<comment type="caution">
    <text evidence="14">The sequence shown here is derived from an EMBL/GenBank/DDBJ whole genome shotgun (WGS) entry which is preliminary data.</text>
</comment>
<comment type="similarity">
    <text evidence="2">Belongs to the ammonia transporter channel (TC 1.A.11.2) family.</text>
</comment>
<feature type="transmembrane region" description="Helical" evidence="10">
    <location>
        <begin position="370"/>
        <end position="397"/>
    </location>
</feature>
<feature type="transmembrane region" description="Helical" evidence="10">
    <location>
        <begin position="99"/>
        <end position="118"/>
    </location>
</feature>
<feature type="region of interest" description="Disordered" evidence="9">
    <location>
        <begin position="236"/>
        <end position="261"/>
    </location>
</feature>
<dbReference type="GO" id="GO:0097272">
    <property type="term" value="P:ammonium homeostasis"/>
    <property type="evidence" value="ECO:0007669"/>
    <property type="project" value="TreeGrafter"/>
</dbReference>
<feature type="transmembrane region" description="Helical" evidence="10">
    <location>
        <begin position="305"/>
        <end position="325"/>
    </location>
</feature>
<evidence type="ECO:0000256" key="5">
    <source>
        <dbReference type="ARBA" id="ARBA00022989"/>
    </source>
</evidence>
<feature type="transmembrane region" description="Helical" evidence="10">
    <location>
        <begin position="585"/>
        <end position="603"/>
    </location>
</feature>
<dbReference type="InterPro" id="IPR018047">
    <property type="entry name" value="Ammonium_transpt_CS"/>
</dbReference>
<dbReference type="Gene3D" id="1.10.3430.10">
    <property type="entry name" value="Ammonium transporter AmtB like domains"/>
    <property type="match status" value="1"/>
</dbReference>
<feature type="transmembrane region" description="Helical" evidence="10">
    <location>
        <begin position="623"/>
        <end position="644"/>
    </location>
</feature>
<dbReference type="CDD" id="cd19051">
    <property type="entry name" value="LGIC_TM_cation"/>
    <property type="match status" value="1"/>
</dbReference>
<evidence type="ECO:0000313" key="15">
    <source>
        <dbReference type="Proteomes" id="UP001201812"/>
    </source>
</evidence>
<dbReference type="FunFam" id="1.10.3430.10:FF:000010">
    <property type="entry name" value="Ammonium transporter"/>
    <property type="match status" value="1"/>
</dbReference>
<dbReference type="InterPro" id="IPR036719">
    <property type="entry name" value="Neuro-gated_channel_TM_sf"/>
</dbReference>
<dbReference type="PANTHER" id="PTHR11730">
    <property type="entry name" value="AMMONIUM TRANSPORTER"/>
    <property type="match status" value="1"/>
</dbReference>
<feature type="transmembrane region" description="Helical" evidence="10">
    <location>
        <begin position="708"/>
        <end position="735"/>
    </location>
</feature>
<keyword evidence="5 10" id="KW-1133">Transmembrane helix</keyword>
<dbReference type="Pfam" id="PF00909">
    <property type="entry name" value="Ammonium_transp"/>
    <property type="match status" value="1"/>
</dbReference>
<dbReference type="InterPro" id="IPR036734">
    <property type="entry name" value="Neur_chan_lig-bd_sf"/>
</dbReference>
<keyword evidence="15" id="KW-1185">Reference proteome</keyword>
<feature type="domain" description="Ammonium transporter AmtB-like" evidence="11">
    <location>
        <begin position="390"/>
        <end position="799"/>
    </location>
</feature>
<dbReference type="SUPFAM" id="SSF90112">
    <property type="entry name" value="Neurotransmitter-gated ion-channel transmembrane pore"/>
    <property type="match status" value="1"/>
</dbReference>
<feature type="transmembrane region" description="Helical" evidence="10">
    <location>
        <begin position="418"/>
        <end position="438"/>
    </location>
</feature>
<evidence type="ECO:0000256" key="1">
    <source>
        <dbReference type="ARBA" id="ARBA00004141"/>
    </source>
</evidence>
<evidence type="ECO:0000259" key="11">
    <source>
        <dbReference type="Pfam" id="PF00909"/>
    </source>
</evidence>
<evidence type="ECO:0000256" key="4">
    <source>
        <dbReference type="ARBA" id="ARBA00022692"/>
    </source>
</evidence>
<dbReference type="InterPro" id="IPR006029">
    <property type="entry name" value="Neurotrans-gated_channel_TM"/>
</dbReference>
<evidence type="ECO:0000256" key="10">
    <source>
        <dbReference type="SAM" id="Phobius"/>
    </source>
</evidence>
<protein>
    <submittedName>
        <fullName evidence="14">Ammonium transporter family domain-containing protein</fullName>
    </submittedName>
</protein>
<dbReference type="NCBIfam" id="TIGR00836">
    <property type="entry name" value="amt"/>
    <property type="match status" value="1"/>
</dbReference>
<feature type="transmembrane region" description="Helical" evidence="10">
    <location>
        <begin position="498"/>
        <end position="520"/>
    </location>
</feature>
<dbReference type="GO" id="GO:0008519">
    <property type="term" value="F:ammonium channel activity"/>
    <property type="evidence" value="ECO:0007669"/>
    <property type="project" value="InterPro"/>
</dbReference>
<dbReference type="PANTHER" id="PTHR11730:SF6">
    <property type="entry name" value="AMMONIUM TRANSPORTER"/>
    <property type="match status" value="1"/>
</dbReference>
<organism evidence="14 15">
    <name type="scientific">Ditylenchus destructor</name>
    <dbReference type="NCBI Taxonomy" id="166010"/>
    <lineage>
        <taxon>Eukaryota</taxon>
        <taxon>Metazoa</taxon>
        <taxon>Ecdysozoa</taxon>
        <taxon>Nematoda</taxon>
        <taxon>Chromadorea</taxon>
        <taxon>Rhabditida</taxon>
        <taxon>Tylenchina</taxon>
        <taxon>Tylenchomorpha</taxon>
        <taxon>Sphaerularioidea</taxon>
        <taxon>Anguinidae</taxon>
        <taxon>Anguininae</taxon>
        <taxon>Ditylenchus</taxon>
    </lineage>
</organism>
<dbReference type="InterPro" id="IPR006202">
    <property type="entry name" value="Neur_chan_lig-bd"/>
</dbReference>
<dbReference type="InterPro" id="IPR018000">
    <property type="entry name" value="Neurotransmitter_ion_chnl_CS"/>
</dbReference>
<keyword evidence="8" id="KW-0175">Coiled coil</keyword>
<evidence type="ECO:0000256" key="6">
    <source>
        <dbReference type="ARBA" id="ARBA00023136"/>
    </source>
</evidence>
<feature type="transmembrane region" description="Helical" evidence="10">
    <location>
        <begin position="130"/>
        <end position="150"/>
    </location>
</feature>
<dbReference type="GO" id="GO:0005886">
    <property type="term" value="C:plasma membrane"/>
    <property type="evidence" value="ECO:0007669"/>
    <property type="project" value="TreeGrafter"/>
</dbReference>
<dbReference type="InterPro" id="IPR024041">
    <property type="entry name" value="NH4_transpt_AmtB-like_dom"/>
</dbReference>
<dbReference type="SUPFAM" id="SSF63712">
    <property type="entry name" value="Nicotinic receptor ligand binding domain-like"/>
    <property type="match status" value="1"/>
</dbReference>
<comment type="subcellular location">
    <subcellularLocation>
        <location evidence="1">Membrane</location>
        <topology evidence="1">Multi-pass membrane protein</topology>
    </subcellularLocation>
</comment>
<dbReference type="Pfam" id="PF02932">
    <property type="entry name" value="Neur_chan_memb"/>
    <property type="match status" value="1"/>
</dbReference>
<dbReference type="GO" id="GO:0005230">
    <property type="term" value="F:extracellular ligand-gated monoatomic ion channel activity"/>
    <property type="evidence" value="ECO:0007669"/>
    <property type="project" value="InterPro"/>
</dbReference>
<evidence type="ECO:0000256" key="2">
    <source>
        <dbReference type="ARBA" id="ARBA00005887"/>
    </source>
</evidence>
<accession>A0AAD4MNM7</accession>
<keyword evidence="3" id="KW-0813">Transport</keyword>
<proteinExistence type="inferred from homology"/>
<dbReference type="Pfam" id="PF02931">
    <property type="entry name" value="Neur_chan_LBD"/>
    <property type="match status" value="1"/>
</dbReference>
<keyword evidence="4 10" id="KW-0812">Transmembrane</keyword>
<evidence type="ECO:0000256" key="9">
    <source>
        <dbReference type="SAM" id="MobiDB-lite"/>
    </source>
</evidence>
<feature type="transmembrane region" description="Helical" evidence="10">
    <location>
        <begin position="473"/>
        <end position="491"/>
    </location>
</feature>
<feature type="transmembrane region" description="Helical" evidence="10">
    <location>
        <begin position="181"/>
        <end position="203"/>
    </location>
</feature>
<feature type="transmembrane region" description="Helical" evidence="10">
    <location>
        <begin position="674"/>
        <end position="696"/>
    </location>
</feature>
<evidence type="ECO:0000259" key="13">
    <source>
        <dbReference type="Pfam" id="PF02932"/>
    </source>
</evidence>
<feature type="compositionally biased region" description="Polar residues" evidence="9">
    <location>
        <begin position="245"/>
        <end position="256"/>
    </location>
</feature>
<dbReference type="Gene3D" id="2.70.170.10">
    <property type="entry name" value="Neurotransmitter-gated ion-channel ligand-binding domain"/>
    <property type="match status" value="1"/>
</dbReference>
<dbReference type="EMBL" id="JAKKPZ010000341">
    <property type="protein sequence ID" value="KAI1696227.1"/>
    <property type="molecule type" value="Genomic_DNA"/>
</dbReference>
<evidence type="ECO:0000259" key="12">
    <source>
        <dbReference type="Pfam" id="PF02931"/>
    </source>
</evidence>
<keyword evidence="6 10" id="KW-0472">Membrane</keyword>
<keyword evidence="7" id="KW-0924">Ammonia transport</keyword>
<feature type="domain" description="Neurotransmitter-gated ion-channel ligand-binding" evidence="12">
    <location>
        <begin position="3"/>
        <end position="98"/>
    </location>
</feature>
<reference evidence="14" key="1">
    <citation type="submission" date="2022-01" db="EMBL/GenBank/DDBJ databases">
        <title>Genome Sequence Resource for Two Populations of Ditylenchus destructor, the Migratory Endoparasitic Phytonematode.</title>
        <authorList>
            <person name="Zhang H."/>
            <person name="Lin R."/>
            <person name="Xie B."/>
        </authorList>
    </citation>
    <scope>NUCLEOTIDE SEQUENCE</scope>
    <source>
        <strain evidence="14">BazhouSP</strain>
    </source>
</reference>
<gene>
    <name evidence="14" type="ORF">DdX_19153</name>
</gene>
<dbReference type="InterPro" id="IPR029020">
    <property type="entry name" value="Ammonium/urea_transptr"/>
</dbReference>
<dbReference type="SUPFAM" id="SSF111352">
    <property type="entry name" value="Ammonium transporter"/>
    <property type="match status" value="1"/>
</dbReference>
<evidence type="ECO:0000256" key="3">
    <source>
        <dbReference type="ARBA" id="ARBA00022448"/>
    </source>
</evidence>
<feature type="transmembrane region" description="Helical" evidence="10">
    <location>
        <begin position="540"/>
        <end position="564"/>
    </location>
</feature>
<sequence>MQAPPAIVKSSCEIDITWFPFDEQICHLQYGSWTYTRERLDLFIDDTDLPDGHKMDLQYYVENGEWELVATPAQRKTADFVNSSFVELYFRLQIQRKTIYYGINWIIPSILFLLSNVLGFTMPSDCGEKITLQTQNLLSVIVFLGMVADVTPPTSTSVPIIAAFFSVSMIIYGYFREFNFIWMNGNITGSSIIFTLLIINVHFRSPRTHKMSPWVRTAFLEWLPWLLLMNRPGKQFKKPKKHSVTTRSGDSISQQQKMRKPKFMTQSESVASRMGQADSVNSKTSKRSCLYCLTVRFMAMALDRACLFFYALLAALLPVWFWAVYRKMTTNISAIPIDLSLLAANLSMELQQTQEEYKRTREDMADNNNAFFMCTMALIIFRMFQFSNVVFLCAKGYNLVMQCGFAFLEVGAVRSKNCINIIIVNVLDSLFAIISYWATGWALAHGPNSVASLDPYFGFSEFFLVGIHNYAKFFFQFVFAATAATIVSGAVAERCEFLCFITYSVLITSFTYPILTHWGWSPNGWMAAGYPSDSVKTTYIDFAGSGMVHLCGGTISLLAAYLMGPRIGRFSTDGISKSIEIKGHSVPFAALGGFILMFGFLAFNGGSAAEISTPGIGQVVAKAMVNTIMCGAFAALTYLGIHYLRKGKWTVLLTINACLTGMVSACAGCNQMHSWASIITGIVAGLAYLAFSELCLAMKVDDPLDAFAVHFGGGLWGLISACLVTDKGLLFAFLTTEVKMSDALAQLGWQSICIVAIIVWSTVTLTPPFLILKAIGKLRVSKEVEIKGMDIFEHGEAAYPLTAYGHGWDEVEYVKDKSTNDALKTVAQKVDVSMDELANQHTNGNGPKYSLYQNPQEYEHPEHHHLAKNKSVFKRLVLGNILGNLATLFSTLGPCSDVPRTLVAAEIQNLKNR</sequence>
<feature type="coiled-coil region" evidence="8">
    <location>
        <begin position="343"/>
        <end position="370"/>
    </location>
</feature>
<feature type="transmembrane region" description="Helical" evidence="10">
    <location>
        <begin position="747"/>
        <end position="772"/>
    </location>
</feature>
<name>A0AAD4MNM7_9BILA</name>
<dbReference type="Proteomes" id="UP001201812">
    <property type="component" value="Unassembled WGS sequence"/>
</dbReference>
<dbReference type="PROSITE" id="PS00236">
    <property type="entry name" value="NEUROTR_ION_CHANNEL"/>
    <property type="match status" value="1"/>
</dbReference>
<dbReference type="PROSITE" id="PS01219">
    <property type="entry name" value="AMMONIUM_TRANSP"/>
    <property type="match status" value="1"/>
</dbReference>
<evidence type="ECO:0000313" key="14">
    <source>
        <dbReference type="EMBL" id="KAI1696227.1"/>
    </source>
</evidence>
<evidence type="ECO:0000256" key="8">
    <source>
        <dbReference type="SAM" id="Coils"/>
    </source>
</evidence>
<evidence type="ECO:0000256" key="7">
    <source>
        <dbReference type="ARBA" id="ARBA00023177"/>
    </source>
</evidence>
<dbReference type="InterPro" id="IPR001905">
    <property type="entry name" value="Ammonium_transpt"/>
</dbReference>
<dbReference type="Gene3D" id="1.20.58.390">
    <property type="entry name" value="Neurotransmitter-gated ion-channel transmembrane domain"/>
    <property type="match status" value="1"/>
</dbReference>
<dbReference type="InterPro" id="IPR038050">
    <property type="entry name" value="Neuro_actylchol_rec"/>
</dbReference>
<feature type="domain" description="Neurotransmitter-gated ion-channel transmembrane" evidence="13">
    <location>
        <begin position="106"/>
        <end position="282"/>
    </location>
</feature>
<feature type="transmembrane region" description="Helical" evidence="10">
    <location>
        <begin position="157"/>
        <end position="175"/>
    </location>
</feature>